<dbReference type="EMBL" id="FN667741">
    <property type="protein sequence ID" value="CBJ80647.1"/>
    <property type="molecule type" value="Genomic_DNA"/>
</dbReference>
<reference evidence="1" key="1">
    <citation type="journal article" date="2011" name="PLoS ONE">
        <title>The entomopathogenic bacterial endosymbionts xenorhabdus and photorhabdus: convergent lifestyles from divergent genomes.</title>
        <authorList>
            <person name="Chaston J.M."/>
            <person name="Suen G."/>
            <person name="Tucker S.L."/>
            <person name="Andersen A.W."/>
            <person name="Bhasin A."/>
            <person name="Bode E."/>
            <person name="Bode H.B."/>
            <person name="Brachmann A.O."/>
            <person name="Cowles C.E."/>
            <person name="Cowles K.N."/>
            <person name="Darby C."/>
            <person name="de Leon L."/>
            <person name="Drace K."/>
            <person name="Du Z."/>
            <person name="Givaudan A."/>
            <person name="Herbert Tran E.E."/>
            <person name="Jewell K.A."/>
            <person name="Knack J.J."/>
            <person name="Krasomil-Osterfeld K.C."/>
            <person name="Kukor R."/>
            <person name="Lanois A."/>
            <person name="Latreille P."/>
            <person name="Leimgruber N.K."/>
            <person name="Lipke C.M."/>
            <person name="Liu R."/>
            <person name="Lu X."/>
            <person name="Martens E.C."/>
            <person name="Marri P.R."/>
            <person name="Medigue C."/>
            <person name="Menard M.L."/>
            <person name="Miller N.M."/>
            <person name="Morales-Soto N."/>
            <person name="Norton S."/>
            <person name="Ogier J.C."/>
            <person name="Orchard S.S."/>
            <person name="Park D."/>
            <person name="Park Y."/>
            <person name="Qurollo B.A."/>
            <person name="Sugar D.R."/>
            <person name="Richards G.R."/>
            <person name="Rouy Z."/>
            <person name="Slominski B."/>
            <person name="Slominski K."/>
            <person name="Snyder H."/>
            <person name="Tjaden B.C."/>
            <person name="van der Hoeven R."/>
            <person name="Welch R.D."/>
            <person name="Wheeler C."/>
            <person name="Xiang B."/>
            <person name="Barbazuk B."/>
            <person name="Gaudriault S."/>
            <person name="Goodner B."/>
            <person name="Slater S.C."/>
            <person name="Forst S."/>
            <person name="Goldman B.S."/>
            <person name="Goodrich-Blair H."/>
        </authorList>
    </citation>
    <scope>NUCLEOTIDE SEQUENCE [LARGE SCALE GENOMIC DNA]</scope>
    <source>
        <strain evidence="1">SS-2004</strain>
    </source>
</reference>
<accession>D3V095</accession>
<dbReference type="AlphaFoldDB" id="D3V095"/>
<dbReference type="eggNOG" id="COG3039">
    <property type="taxonomic scope" value="Bacteria"/>
</dbReference>
<dbReference type="Proteomes" id="UP000002045">
    <property type="component" value="Chromosome"/>
</dbReference>
<sequence>MIPPRSALKKDKLASEYHRRKIDELGDPLLVLDKYVDFSALADTRRPCRATDYFSQRRTPAIPD</sequence>
<evidence type="ECO:0000313" key="2">
    <source>
        <dbReference type="Proteomes" id="UP000002045"/>
    </source>
</evidence>
<gene>
    <name evidence="1" type="ordered locus">XBJ1_1520</name>
</gene>
<dbReference type="HOGENOM" id="CLU_2866780_0_0_6"/>
<evidence type="ECO:0000313" key="1">
    <source>
        <dbReference type="EMBL" id="CBJ80647.1"/>
    </source>
</evidence>
<protein>
    <submittedName>
        <fullName evidence="1">Uncharacterized protein</fullName>
    </submittedName>
</protein>
<organism evidence="1 2">
    <name type="scientific">Xenorhabdus bovienii (strain SS-2004)</name>
    <name type="common">Xenorhabdus nematophila subsp. bovienii</name>
    <dbReference type="NCBI Taxonomy" id="406818"/>
    <lineage>
        <taxon>Bacteria</taxon>
        <taxon>Pseudomonadati</taxon>
        <taxon>Pseudomonadota</taxon>
        <taxon>Gammaproteobacteria</taxon>
        <taxon>Enterobacterales</taxon>
        <taxon>Morganellaceae</taxon>
        <taxon>Xenorhabdus</taxon>
    </lineage>
</organism>
<proteinExistence type="predicted"/>
<name>D3V095_XENBS</name>
<dbReference type="KEGG" id="xbo:XBJ1_1520"/>